<proteinExistence type="predicted"/>
<sequence length="103" mass="11528">MDQATISTKRHMEPDSDSSSDSPSPMAKSSKSNETSPVCNTPEHHLPQLANLRTSTMPAPATPAFAPHTDYVKLIFRDNPGIEVMLRWLSEVVRMFNLYRELA</sequence>
<organism evidence="2 3">
    <name type="scientific">Petrolisthes manimaculis</name>
    <dbReference type="NCBI Taxonomy" id="1843537"/>
    <lineage>
        <taxon>Eukaryota</taxon>
        <taxon>Metazoa</taxon>
        <taxon>Ecdysozoa</taxon>
        <taxon>Arthropoda</taxon>
        <taxon>Crustacea</taxon>
        <taxon>Multicrustacea</taxon>
        <taxon>Malacostraca</taxon>
        <taxon>Eumalacostraca</taxon>
        <taxon>Eucarida</taxon>
        <taxon>Decapoda</taxon>
        <taxon>Pleocyemata</taxon>
        <taxon>Anomura</taxon>
        <taxon>Galatheoidea</taxon>
        <taxon>Porcellanidae</taxon>
        <taxon>Petrolisthes</taxon>
    </lineage>
</organism>
<keyword evidence="3" id="KW-1185">Reference proteome</keyword>
<dbReference type="AlphaFoldDB" id="A0AAE1PVH8"/>
<comment type="caution">
    <text evidence="2">The sequence shown here is derived from an EMBL/GenBank/DDBJ whole genome shotgun (WGS) entry which is preliminary data.</text>
</comment>
<evidence type="ECO:0000256" key="1">
    <source>
        <dbReference type="SAM" id="MobiDB-lite"/>
    </source>
</evidence>
<accession>A0AAE1PVH8</accession>
<dbReference type="EMBL" id="JAWZYT010001173">
    <property type="protein sequence ID" value="KAK4314876.1"/>
    <property type="molecule type" value="Genomic_DNA"/>
</dbReference>
<reference evidence="2" key="1">
    <citation type="submission" date="2023-11" db="EMBL/GenBank/DDBJ databases">
        <title>Genome assemblies of two species of porcelain crab, Petrolisthes cinctipes and Petrolisthes manimaculis (Anomura: Porcellanidae).</title>
        <authorList>
            <person name="Angst P."/>
        </authorList>
    </citation>
    <scope>NUCLEOTIDE SEQUENCE</scope>
    <source>
        <strain evidence="2">PB745_02</strain>
        <tissue evidence="2">Gill</tissue>
    </source>
</reference>
<protein>
    <submittedName>
        <fullName evidence="2">Uncharacterized protein</fullName>
    </submittedName>
</protein>
<evidence type="ECO:0000313" key="3">
    <source>
        <dbReference type="Proteomes" id="UP001292094"/>
    </source>
</evidence>
<gene>
    <name evidence="2" type="ORF">Pmani_013870</name>
</gene>
<evidence type="ECO:0000313" key="2">
    <source>
        <dbReference type="EMBL" id="KAK4314876.1"/>
    </source>
</evidence>
<feature type="region of interest" description="Disordered" evidence="1">
    <location>
        <begin position="1"/>
        <end position="63"/>
    </location>
</feature>
<feature type="compositionally biased region" description="Low complexity" evidence="1">
    <location>
        <begin position="17"/>
        <end position="32"/>
    </location>
</feature>
<feature type="compositionally biased region" description="Low complexity" evidence="1">
    <location>
        <begin position="54"/>
        <end position="63"/>
    </location>
</feature>
<name>A0AAE1PVH8_9EUCA</name>
<dbReference type="Proteomes" id="UP001292094">
    <property type="component" value="Unassembled WGS sequence"/>
</dbReference>